<evidence type="ECO:0000313" key="1">
    <source>
        <dbReference type="EMBL" id="RZS59901.1"/>
    </source>
</evidence>
<proteinExistence type="predicted"/>
<comment type="caution">
    <text evidence="1">The sequence shown here is derived from an EMBL/GenBank/DDBJ whole genome shotgun (WGS) entry which is preliminary data.</text>
</comment>
<organism evidence="1 2">
    <name type="scientific">Xylanimonas ulmi</name>
    <dbReference type="NCBI Taxonomy" id="228973"/>
    <lineage>
        <taxon>Bacteria</taxon>
        <taxon>Bacillati</taxon>
        <taxon>Actinomycetota</taxon>
        <taxon>Actinomycetes</taxon>
        <taxon>Micrococcales</taxon>
        <taxon>Promicromonosporaceae</taxon>
        <taxon>Xylanimonas</taxon>
    </lineage>
</organism>
<dbReference type="SUPFAM" id="SSF55961">
    <property type="entry name" value="Bet v1-like"/>
    <property type="match status" value="1"/>
</dbReference>
<dbReference type="Proteomes" id="UP000293852">
    <property type="component" value="Unassembled WGS sequence"/>
</dbReference>
<protein>
    <submittedName>
        <fullName evidence="1">Uncharacterized protein DUF2505</fullName>
    </submittedName>
</protein>
<dbReference type="EMBL" id="SGWX01000001">
    <property type="protein sequence ID" value="RZS59901.1"/>
    <property type="molecule type" value="Genomic_DNA"/>
</dbReference>
<name>A0A4Q7LYV8_9MICO</name>
<dbReference type="InterPro" id="IPR019639">
    <property type="entry name" value="DUF2505"/>
</dbReference>
<dbReference type="RefSeq" id="WP_130411406.1">
    <property type="nucleotide sequence ID" value="NZ_SGWX01000001.1"/>
</dbReference>
<sequence>MHLNVEQTYPASVEDVAAMLADASFVRWRAERTTGAGTVEQADVDSDPDGGFTVLVRRTLPTDQIPAQARPFVGARLEVRQAEVWEAARGGRRVGTVALEITGAPVRLTGTVTLEPLADGGARQVYTGDVRATVPLFASVVEQATAGTVRSTLTAEEAAGRDWLAGVR</sequence>
<evidence type="ECO:0000313" key="2">
    <source>
        <dbReference type="Proteomes" id="UP000293852"/>
    </source>
</evidence>
<gene>
    <name evidence="1" type="ORF">EV386_0138</name>
</gene>
<keyword evidence="2" id="KW-1185">Reference proteome</keyword>
<dbReference type="Pfam" id="PF10698">
    <property type="entry name" value="DUF2505"/>
    <property type="match status" value="1"/>
</dbReference>
<dbReference type="AlphaFoldDB" id="A0A4Q7LYV8"/>
<accession>A0A4Q7LYV8</accession>
<reference evidence="1 2" key="1">
    <citation type="submission" date="2019-02" db="EMBL/GenBank/DDBJ databases">
        <title>Sequencing the genomes of 1000 actinobacteria strains.</title>
        <authorList>
            <person name="Klenk H.-P."/>
        </authorList>
    </citation>
    <scope>NUCLEOTIDE SEQUENCE [LARGE SCALE GENOMIC DNA]</scope>
    <source>
        <strain evidence="1 2">DSM 16932</strain>
    </source>
</reference>
<dbReference type="OrthoDB" id="3266819at2"/>